<dbReference type="RefSeq" id="WP_120545549.1">
    <property type="nucleotide sequence ID" value="NZ_RAVZ01000491.1"/>
</dbReference>
<dbReference type="EMBL" id="RAVZ01000491">
    <property type="protein sequence ID" value="RKG72067.1"/>
    <property type="molecule type" value="Genomic_DNA"/>
</dbReference>
<dbReference type="SUPFAM" id="SSF158682">
    <property type="entry name" value="TerB-like"/>
    <property type="match status" value="1"/>
</dbReference>
<reference evidence="2" key="1">
    <citation type="submission" date="2018-09" db="EMBL/GenBank/DDBJ databases">
        <authorList>
            <person name="Livingstone P.G."/>
            <person name="Whitworth D.E."/>
        </authorList>
    </citation>
    <scope>NUCLEOTIDE SEQUENCE [LARGE SCALE GENOMIC DNA]</scope>
    <source>
        <strain evidence="2">CA054A</strain>
    </source>
</reference>
<dbReference type="Gene3D" id="1.10.3680.10">
    <property type="entry name" value="TerB-like"/>
    <property type="match status" value="1"/>
</dbReference>
<keyword evidence="2" id="KW-1185">Reference proteome</keyword>
<dbReference type="InterPro" id="IPR029024">
    <property type="entry name" value="TerB-like"/>
</dbReference>
<evidence type="ECO:0000313" key="2">
    <source>
        <dbReference type="Proteomes" id="UP000268094"/>
    </source>
</evidence>
<evidence type="ECO:0000313" key="1">
    <source>
        <dbReference type="EMBL" id="RKG72067.1"/>
    </source>
</evidence>
<dbReference type="OrthoDB" id="5515994at2"/>
<name>A0A3A8HLH8_9BACT</name>
<protein>
    <submittedName>
        <fullName evidence="1">TerB family tellurite resistance protein</fullName>
    </submittedName>
</protein>
<dbReference type="AlphaFoldDB" id="A0A3A8HLH8"/>
<dbReference type="CDD" id="cd07177">
    <property type="entry name" value="terB_like"/>
    <property type="match status" value="1"/>
</dbReference>
<comment type="caution">
    <text evidence="1">The sequence shown here is derived from an EMBL/GenBank/DDBJ whole genome shotgun (WGS) entry which is preliminary data.</text>
</comment>
<gene>
    <name evidence="1" type="ORF">D7V88_38730</name>
</gene>
<dbReference type="Proteomes" id="UP000268094">
    <property type="component" value="Unassembled WGS sequence"/>
</dbReference>
<organism evidence="1 2">
    <name type="scientific">Corallococcus terminator</name>
    <dbReference type="NCBI Taxonomy" id="2316733"/>
    <lineage>
        <taxon>Bacteria</taxon>
        <taxon>Pseudomonadati</taxon>
        <taxon>Myxococcota</taxon>
        <taxon>Myxococcia</taxon>
        <taxon>Myxococcales</taxon>
        <taxon>Cystobacterineae</taxon>
        <taxon>Myxococcaceae</taxon>
        <taxon>Corallococcus</taxon>
    </lineage>
</organism>
<sequence length="112" mass="12230">MATPSNPDSHFHIEVIKLLLQVATSDGRVTREEIDQIIDTARGFSVPLSELAALTHCLQEGKPLPPPNVGVLREQPNAVLEAVHALITGDGHVHEAEIEMTRQIREMLGITP</sequence>
<accession>A0A3A8HLH8</accession>
<proteinExistence type="predicted"/>